<gene>
    <name evidence="2" type="ORF">O181_090059</name>
</gene>
<dbReference type="PANTHER" id="PTHR37984:SF5">
    <property type="entry name" value="PROTEIN NYNRIN-LIKE"/>
    <property type="match status" value="1"/>
</dbReference>
<dbReference type="Proteomes" id="UP000765509">
    <property type="component" value="Unassembled WGS sequence"/>
</dbReference>
<proteinExistence type="predicted"/>
<feature type="region of interest" description="Disordered" evidence="1">
    <location>
        <begin position="147"/>
        <end position="199"/>
    </location>
</feature>
<accession>A0A9Q3IUV1</accession>
<feature type="compositionally biased region" description="Basic and acidic residues" evidence="1">
    <location>
        <begin position="167"/>
        <end position="179"/>
    </location>
</feature>
<dbReference type="InterPro" id="IPR050951">
    <property type="entry name" value="Retrovirus_Pol_polyprotein"/>
</dbReference>
<evidence type="ECO:0008006" key="4">
    <source>
        <dbReference type="Google" id="ProtNLM"/>
    </source>
</evidence>
<reference evidence="2" key="1">
    <citation type="submission" date="2021-03" db="EMBL/GenBank/DDBJ databases">
        <title>Draft genome sequence of rust myrtle Austropuccinia psidii MF-1, a brazilian biotype.</title>
        <authorList>
            <person name="Quecine M.C."/>
            <person name="Pachon D.M.R."/>
            <person name="Bonatelli M.L."/>
            <person name="Correr F.H."/>
            <person name="Franceschini L.M."/>
            <person name="Leite T.F."/>
            <person name="Margarido G.R.A."/>
            <person name="Almeida C.A."/>
            <person name="Ferrarezi J.A."/>
            <person name="Labate C.A."/>
        </authorList>
    </citation>
    <scope>NUCLEOTIDE SEQUENCE</scope>
    <source>
        <strain evidence="2">MF-1</strain>
    </source>
</reference>
<dbReference type="SUPFAM" id="SSF56672">
    <property type="entry name" value="DNA/RNA polymerases"/>
    <property type="match status" value="1"/>
</dbReference>
<dbReference type="Gene3D" id="3.10.10.10">
    <property type="entry name" value="HIV Type 1 Reverse Transcriptase, subunit A, domain 1"/>
    <property type="match status" value="1"/>
</dbReference>
<sequence length="1011" mass="115588">MVHTRNGSNYSVQPDGCGQGRGKTKSKSAKSSSRKTHLEDARVAPIPQGLNHFQVAEIEIYQFQYKNWFREPKEEEWEICPSLWKGAMNSYLHIKSFLGQEKTIELLGGWSPLSCKDKVKKIKNWLKNQSLLSIDQKKELEMTPALETEAPVASTSSRSVQRQAQRTSEEAERSQEPSRQRKRQSQLAQTLPTGVQDPQIGAFSRGQCVQYGQNSNGIHSQGAGKDEQDFSTQINHVQTSINVEIGELDAKLTKITLDISDLKRHYKKYTEWYRLTNARFDSIINACSRIKSTCQVQNDEMEDLSIFKMNDQFKILQDHVLKIVENTNQFATHLAKSDSERQKLKNEIIANVEQIHKNYEPHMPRHSTPFTEEKLSFKGSFTPLLGENVVSVKDIPKLEEWPTFSGEGEYNHIEFIRTIDMLQEDFNIPDEIIVVITKWANNSWRFKMENAFESSIFNSEKDKPLTWFFKQKDRLSALHPDMSDTMINMKILRKCGGELEHAIKSRCVEPCSTEDYINAMEDIITRKRIGKTWTRIPMESKMVPKIPREDKRPERPVLKCHKCGSTSHLANTCTKKTKINEIQVIEVIQCTEEKEESDEDSAVSEDTPVEDYPIENITAFFEVTEVHTHLPQYSEDCCNLINIQDVRMCRTKPARGKGYTAGASCITSVLMSDIEAKVNLDTGAFCTCVGKNYLKVILPEWKNHLLPIEGVNLSSASNNMYPLGILDTNLVFPHPAGSVQIKTEIVVMDNCTSQYIILGHDYLNTYGIDINNHKDRYFPIWDTKRQKLASSNMPKQISVVSFVKDTYKDEFVSNQLFKAQINPSLSPKMRNELINVLYTYNNAFASDNEPLGAIRGHEVDITLNIDRPYPPVLRKPAYPASPRARESLEKHIQELIQLGVLRKVGHNEEFEVTTPVIIAWPNDKSRMVGDFRALNTFTAPDRYPIPRIQETLTQLSKAKYITSMDALKGFNQNVLMPKAKKLLIIITHCGIYGYLRMPFVIKNDPSIIKEL</sequence>
<feature type="compositionally biased region" description="Polar residues" evidence="1">
    <location>
        <begin position="153"/>
        <end position="166"/>
    </location>
</feature>
<evidence type="ECO:0000313" key="3">
    <source>
        <dbReference type="Proteomes" id="UP000765509"/>
    </source>
</evidence>
<dbReference type="CDD" id="cd01647">
    <property type="entry name" value="RT_LTR"/>
    <property type="match status" value="1"/>
</dbReference>
<protein>
    <recommendedName>
        <fullName evidence="4">Reverse transcriptase domain-containing protein</fullName>
    </recommendedName>
</protein>
<keyword evidence="3" id="KW-1185">Reference proteome</keyword>
<evidence type="ECO:0000313" key="2">
    <source>
        <dbReference type="EMBL" id="MBW0550344.1"/>
    </source>
</evidence>
<dbReference type="OrthoDB" id="6776860at2759"/>
<name>A0A9Q3IUV1_9BASI</name>
<dbReference type="Gene3D" id="3.30.70.270">
    <property type="match status" value="1"/>
</dbReference>
<dbReference type="PANTHER" id="PTHR37984">
    <property type="entry name" value="PROTEIN CBG26694"/>
    <property type="match status" value="1"/>
</dbReference>
<organism evidence="2 3">
    <name type="scientific">Austropuccinia psidii MF-1</name>
    <dbReference type="NCBI Taxonomy" id="1389203"/>
    <lineage>
        <taxon>Eukaryota</taxon>
        <taxon>Fungi</taxon>
        <taxon>Dikarya</taxon>
        <taxon>Basidiomycota</taxon>
        <taxon>Pucciniomycotina</taxon>
        <taxon>Pucciniomycetes</taxon>
        <taxon>Pucciniales</taxon>
        <taxon>Sphaerophragmiaceae</taxon>
        <taxon>Austropuccinia</taxon>
    </lineage>
</organism>
<dbReference type="InterPro" id="IPR043128">
    <property type="entry name" value="Rev_trsase/Diguanyl_cyclase"/>
</dbReference>
<evidence type="ECO:0000256" key="1">
    <source>
        <dbReference type="SAM" id="MobiDB-lite"/>
    </source>
</evidence>
<comment type="caution">
    <text evidence="2">The sequence shown here is derived from an EMBL/GenBank/DDBJ whole genome shotgun (WGS) entry which is preliminary data.</text>
</comment>
<dbReference type="EMBL" id="AVOT02055886">
    <property type="protein sequence ID" value="MBW0550344.1"/>
    <property type="molecule type" value="Genomic_DNA"/>
</dbReference>
<dbReference type="AlphaFoldDB" id="A0A9Q3IUV1"/>
<feature type="region of interest" description="Disordered" evidence="1">
    <location>
        <begin position="1"/>
        <end position="41"/>
    </location>
</feature>
<feature type="compositionally biased region" description="Basic residues" evidence="1">
    <location>
        <begin position="22"/>
        <end position="35"/>
    </location>
</feature>
<feature type="compositionally biased region" description="Polar residues" evidence="1">
    <location>
        <begin position="1"/>
        <end position="12"/>
    </location>
</feature>
<dbReference type="InterPro" id="IPR043502">
    <property type="entry name" value="DNA/RNA_pol_sf"/>
</dbReference>